<protein>
    <submittedName>
        <fullName evidence="9">WD40-repeat-containing domain protein</fullName>
    </submittedName>
</protein>
<keyword evidence="4" id="KW-0677">Repeat</keyword>
<dbReference type="EMBL" id="ML213613">
    <property type="protein sequence ID" value="TFK36596.1"/>
    <property type="molecule type" value="Genomic_DNA"/>
</dbReference>
<evidence type="ECO:0000313" key="10">
    <source>
        <dbReference type="Proteomes" id="UP000308652"/>
    </source>
</evidence>
<evidence type="ECO:0000313" key="9">
    <source>
        <dbReference type="EMBL" id="TFK36596.1"/>
    </source>
</evidence>
<dbReference type="Gene3D" id="2.130.10.10">
    <property type="entry name" value="YVTN repeat-like/Quinoprotein amine dehydrogenase"/>
    <property type="match status" value="1"/>
</dbReference>
<sequence length="539" mass="60073">MSSVTFPTIECGFETPAVAPQKRAHASVTNHHSHKRRRISSVASQYSVGDLDVGGSRTNENIPFTSSAARFVPLRPKTHAPLNITPRTKRISKQFGLSEDRVLTFHDDSNLPSLPSTSFDDTLQLLRRSAAQLFHPPRTINSNSVTENLTKRPQCVLTLDSPGIPDDPFAYPISWSRRNLIAVACGNDVYYQNLETKVVTHMFKLQPHVREHIQVIRWAEEGYEGYLAAGNKQGMIQVWSGDEDGGTSKIVRVWSDSDHNAVRCFAWNREVLAVGAGDGAISLFDVRAADKWTRNTQHRDSVLSLEWSNDGNYLASGDENGVVHIWDRRAGKSLLDTGESLLDMGKRSAKMRHKGSVKALAWCPWKSDLLATGSCSPEGKIRIWSSSNVSTACPTPVETFPLNTTVYSLLWSPHCKELLSTQGYSFTPPLVRRSSLSTIYGIPHTRPRSSSSRMPPEMDIKPASGPLLNSIVVHDYPSGKRLLTLTNAHRSAVTQSCLSPDGENVFTVCPKEETIKLWPVWKKREEKRRESAFDKCTIR</sequence>
<dbReference type="InterPro" id="IPR036322">
    <property type="entry name" value="WD40_repeat_dom_sf"/>
</dbReference>
<dbReference type="GO" id="GO:0031145">
    <property type="term" value="P:anaphase-promoting complex-dependent catabolic process"/>
    <property type="evidence" value="ECO:0007669"/>
    <property type="project" value="TreeGrafter"/>
</dbReference>
<proteinExistence type="inferred from homology"/>
<dbReference type="InterPro" id="IPR056150">
    <property type="entry name" value="WD40_CDC20-Fz"/>
</dbReference>
<evidence type="ECO:0000256" key="2">
    <source>
        <dbReference type="ARBA" id="ARBA00022574"/>
    </source>
</evidence>
<dbReference type="AlphaFoldDB" id="A0A5C3LWV0"/>
<keyword evidence="10" id="KW-1185">Reference proteome</keyword>
<dbReference type="InterPro" id="IPR033010">
    <property type="entry name" value="Cdc20/Fizzy"/>
</dbReference>
<evidence type="ECO:0000256" key="3">
    <source>
        <dbReference type="ARBA" id="ARBA00022618"/>
    </source>
</evidence>
<comment type="similarity">
    <text evidence="1">Belongs to the WD repeat CDC20/Fizzy family.</text>
</comment>
<dbReference type="GO" id="GO:1905786">
    <property type="term" value="P:positive regulation of anaphase-promoting complex-dependent catabolic process"/>
    <property type="evidence" value="ECO:0007669"/>
    <property type="project" value="TreeGrafter"/>
</dbReference>
<feature type="domain" description="CDC20/Fizzy WD40" evidence="8">
    <location>
        <begin position="159"/>
        <end position="518"/>
    </location>
</feature>
<dbReference type="PROSITE" id="PS50294">
    <property type="entry name" value="WD_REPEATS_REGION"/>
    <property type="match status" value="1"/>
</dbReference>
<reference evidence="9 10" key="1">
    <citation type="journal article" date="2019" name="Nat. Ecol. Evol.">
        <title>Megaphylogeny resolves global patterns of mushroom evolution.</title>
        <authorList>
            <person name="Varga T."/>
            <person name="Krizsan K."/>
            <person name="Foldi C."/>
            <person name="Dima B."/>
            <person name="Sanchez-Garcia M."/>
            <person name="Sanchez-Ramirez S."/>
            <person name="Szollosi G.J."/>
            <person name="Szarkandi J.G."/>
            <person name="Papp V."/>
            <person name="Albert L."/>
            <person name="Andreopoulos W."/>
            <person name="Angelini C."/>
            <person name="Antonin V."/>
            <person name="Barry K.W."/>
            <person name="Bougher N.L."/>
            <person name="Buchanan P."/>
            <person name="Buyck B."/>
            <person name="Bense V."/>
            <person name="Catcheside P."/>
            <person name="Chovatia M."/>
            <person name="Cooper J."/>
            <person name="Damon W."/>
            <person name="Desjardin D."/>
            <person name="Finy P."/>
            <person name="Geml J."/>
            <person name="Haridas S."/>
            <person name="Hughes K."/>
            <person name="Justo A."/>
            <person name="Karasinski D."/>
            <person name="Kautmanova I."/>
            <person name="Kiss B."/>
            <person name="Kocsube S."/>
            <person name="Kotiranta H."/>
            <person name="LaButti K.M."/>
            <person name="Lechner B.E."/>
            <person name="Liimatainen K."/>
            <person name="Lipzen A."/>
            <person name="Lukacs Z."/>
            <person name="Mihaltcheva S."/>
            <person name="Morgado L.N."/>
            <person name="Niskanen T."/>
            <person name="Noordeloos M.E."/>
            <person name="Ohm R.A."/>
            <person name="Ortiz-Santana B."/>
            <person name="Ovrebo C."/>
            <person name="Racz N."/>
            <person name="Riley R."/>
            <person name="Savchenko A."/>
            <person name="Shiryaev A."/>
            <person name="Soop K."/>
            <person name="Spirin V."/>
            <person name="Szebenyi C."/>
            <person name="Tomsovsky M."/>
            <person name="Tulloss R.E."/>
            <person name="Uehling J."/>
            <person name="Grigoriev I.V."/>
            <person name="Vagvolgyi C."/>
            <person name="Papp T."/>
            <person name="Martin F.M."/>
            <person name="Miettinen O."/>
            <person name="Hibbett D.S."/>
            <person name="Nagy L.G."/>
        </authorList>
    </citation>
    <scope>NUCLEOTIDE SEQUENCE [LARGE SCALE GENOMIC DNA]</scope>
    <source>
        <strain evidence="9 10">CBS 166.37</strain>
    </source>
</reference>
<evidence type="ECO:0000256" key="5">
    <source>
        <dbReference type="ARBA" id="ARBA00022776"/>
    </source>
</evidence>
<dbReference type="PANTHER" id="PTHR19918:SF8">
    <property type="entry name" value="FI02843P"/>
    <property type="match status" value="1"/>
</dbReference>
<evidence type="ECO:0000256" key="6">
    <source>
        <dbReference type="ARBA" id="ARBA00023306"/>
    </source>
</evidence>
<dbReference type="InterPro" id="IPR001680">
    <property type="entry name" value="WD40_rpt"/>
</dbReference>
<dbReference type="OrthoDB" id="10263272at2759"/>
<keyword evidence="3" id="KW-0132">Cell division</keyword>
<evidence type="ECO:0000256" key="4">
    <source>
        <dbReference type="ARBA" id="ARBA00022737"/>
    </source>
</evidence>
<accession>A0A5C3LWV0</accession>
<organism evidence="9 10">
    <name type="scientific">Crucibulum laeve</name>
    <dbReference type="NCBI Taxonomy" id="68775"/>
    <lineage>
        <taxon>Eukaryota</taxon>
        <taxon>Fungi</taxon>
        <taxon>Dikarya</taxon>
        <taxon>Basidiomycota</taxon>
        <taxon>Agaricomycotina</taxon>
        <taxon>Agaricomycetes</taxon>
        <taxon>Agaricomycetidae</taxon>
        <taxon>Agaricales</taxon>
        <taxon>Agaricineae</taxon>
        <taxon>Nidulariaceae</taxon>
        <taxon>Crucibulum</taxon>
    </lineage>
</organism>
<dbReference type="Proteomes" id="UP000308652">
    <property type="component" value="Unassembled WGS sequence"/>
</dbReference>
<dbReference type="InterPro" id="IPR015943">
    <property type="entry name" value="WD40/YVTN_repeat-like_dom_sf"/>
</dbReference>
<name>A0A5C3LWV0_9AGAR</name>
<evidence type="ECO:0000256" key="7">
    <source>
        <dbReference type="PROSITE-ProRule" id="PRU00221"/>
    </source>
</evidence>
<keyword evidence="6" id="KW-0131">Cell cycle</keyword>
<keyword evidence="2 7" id="KW-0853">WD repeat</keyword>
<dbReference type="GO" id="GO:0005680">
    <property type="term" value="C:anaphase-promoting complex"/>
    <property type="evidence" value="ECO:0007669"/>
    <property type="project" value="TreeGrafter"/>
</dbReference>
<dbReference type="GO" id="GO:1990757">
    <property type="term" value="F:ubiquitin ligase activator activity"/>
    <property type="evidence" value="ECO:0007669"/>
    <property type="project" value="TreeGrafter"/>
</dbReference>
<dbReference type="PANTHER" id="PTHR19918">
    <property type="entry name" value="CELL DIVISION CYCLE 20 CDC20 FIZZY -RELATED"/>
    <property type="match status" value="1"/>
</dbReference>
<gene>
    <name evidence="9" type="ORF">BDQ12DRAFT_714090</name>
</gene>
<dbReference type="GO" id="GO:0010997">
    <property type="term" value="F:anaphase-promoting complex binding"/>
    <property type="evidence" value="ECO:0007669"/>
    <property type="project" value="InterPro"/>
</dbReference>
<dbReference type="Pfam" id="PF24807">
    <property type="entry name" value="WD40_CDC20-Fz"/>
    <property type="match status" value="1"/>
</dbReference>
<evidence type="ECO:0000259" key="8">
    <source>
        <dbReference type="Pfam" id="PF24807"/>
    </source>
</evidence>
<keyword evidence="5" id="KW-0498">Mitosis</keyword>
<dbReference type="GO" id="GO:0051301">
    <property type="term" value="P:cell division"/>
    <property type="evidence" value="ECO:0007669"/>
    <property type="project" value="UniProtKB-KW"/>
</dbReference>
<dbReference type="STRING" id="68775.A0A5C3LWV0"/>
<dbReference type="SMART" id="SM00320">
    <property type="entry name" value="WD40"/>
    <property type="match status" value="5"/>
</dbReference>
<dbReference type="SUPFAM" id="SSF50978">
    <property type="entry name" value="WD40 repeat-like"/>
    <property type="match status" value="1"/>
</dbReference>
<dbReference type="PROSITE" id="PS50082">
    <property type="entry name" value="WD_REPEATS_2"/>
    <property type="match status" value="1"/>
</dbReference>
<evidence type="ECO:0000256" key="1">
    <source>
        <dbReference type="ARBA" id="ARBA00006445"/>
    </source>
</evidence>
<feature type="repeat" description="WD" evidence="7">
    <location>
        <begin position="295"/>
        <end position="336"/>
    </location>
</feature>